<keyword evidence="9" id="KW-0966">Cell projection</keyword>
<dbReference type="InterPro" id="IPR052205">
    <property type="entry name" value="FliO/MopB"/>
</dbReference>
<keyword evidence="9" id="KW-0969">Cilium</keyword>
<reference evidence="9 10" key="1">
    <citation type="submission" date="2018-11" db="EMBL/GenBank/DDBJ databases">
        <title>Genomic Encyclopedia of Type Strains, Phase IV (KMG-IV): sequencing the most valuable type-strain genomes for metagenomic binning, comparative biology and taxonomic classification.</title>
        <authorList>
            <person name="Goeker M."/>
        </authorList>
    </citation>
    <scope>NUCLEOTIDE SEQUENCE [LARGE SCALE GENOMIC DNA]</scope>
    <source>
        <strain evidence="9 10">DSM 100275</strain>
    </source>
</reference>
<dbReference type="GO" id="GO:0009425">
    <property type="term" value="C:bacterial-type flagellum basal body"/>
    <property type="evidence" value="ECO:0007669"/>
    <property type="project" value="UniProtKB-SubCell"/>
</dbReference>
<comment type="subcellular location">
    <subcellularLocation>
        <location evidence="7">Cell membrane</location>
    </subcellularLocation>
    <subcellularLocation>
        <location evidence="7">Bacterial flagellum basal body</location>
    </subcellularLocation>
</comment>
<name>A0A3N1Y8W9_9GAMM</name>
<dbReference type="AlphaFoldDB" id="A0A3N1Y8W9"/>
<accession>A0A3N1Y8W9</accession>
<dbReference type="PANTHER" id="PTHR38766">
    <property type="entry name" value="FLAGELLAR PROTEIN FLIO"/>
    <property type="match status" value="1"/>
</dbReference>
<evidence type="ECO:0000313" key="9">
    <source>
        <dbReference type="EMBL" id="ROR34938.1"/>
    </source>
</evidence>
<protein>
    <recommendedName>
        <fullName evidence="7">Flagellar protein</fullName>
    </recommendedName>
</protein>
<evidence type="ECO:0000256" key="2">
    <source>
        <dbReference type="ARBA" id="ARBA00022692"/>
    </source>
</evidence>
<evidence type="ECO:0000256" key="1">
    <source>
        <dbReference type="ARBA" id="ARBA00022475"/>
    </source>
</evidence>
<feature type="signal peptide" evidence="8">
    <location>
        <begin position="1"/>
        <end position="21"/>
    </location>
</feature>
<dbReference type="InterPro" id="IPR022781">
    <property type="entry name" value="Flagellar_biosynth_FliO"/>
</dbReference>
<dbReference type="GO" id="GO:0044781">
    <property type="term" value="P:bacterial-type flagellum organization"/>
    <property type="evidence" value="ECO:0007669"/>
    <property type="project" value="UniProtKB-UniRule"/>
</dbReference>
<evidence type="ECO:0000256" key="6">
    <source>
        <dbReference type="ARBA" id="ARBA00037937"/>
    </source>
</evidence>
<dbReference type="EMBL" id="RJVI01000001">
    <property type="protein sequence ID" value="ROR34938.1"/>
    <property type="molecule type" value="Genomic_DNA"/>
</dbReference>
<dbReference type="PANTHER" id="PTHR38766:SF1">
    <property type="entry name" value="FLAGELLAR PROTEIN FLIO"/>
    <property type="match status" value="1"/>
</dbReference>
<keyword evidence="4 7" id="KW-0472">Membrane</keyword>
<keyword evidence="3 7" id="KW-1133">Transmembrane helix</keyword>
<keyword evidence="9" id="KW-0282">Flagellum</keyword>
<dbReference type="GO" id="GO:0005886">
    <property type="term" value="C:plasma membrane"/>
    <property type="evidence" value="ECO:0007669"/>
    <property type="project" value="UniProtKB-SubCell"/>
</dbReference>
<gene>
    <name evidence="9" type="ORF">EDC57_0849</name>
</gene>
<organism evidence="9 10">
    <name type="scientific">Inmirania thermothiophila</name>
    <dbReference type="NCBI Taxonomy" id="1750597"/>
    <lineage>
        <taxon>Bacteria</taxon>
        <taxon>Pseudomonadati</taxon>
        <taxon>Pseudomonadota</taxon>
        <taxon>Gammaproteobacteria</taxon>
        <taxon>Chromatiales</taxon>
        <taxon>Ectothiorhodospiraceae</taxon>
        <taxon>Inmirania</taxon>
    </lineage>
</organism>
<proteinExistence type="inferred from homology"/>
<feature type="chain" id="PRO_5018262775" description="Flagellar protein" evidence="8">
    <location>
        <begin position="22"/>
        <end position="134"/>
    </location>
</feature>
<evidence type="ECO:0000256" key="8">
    <source>
        <dbReference type="SAM" id="SignalP"/>
    </source>
</evidence>
<dbReference type="Pfam" id="PF04347">
    <property type="entry name" value="FliO"/>
    <property type="match status" value="1"/>
</dbReference>
<keyword evidence="5 7" id="KW-0975">Bacterial flagellum</keyword>
<feature type="transmembrane region" description="Helical" evidence="7">
    <location>
        <begin position="31"/>
        <end position="51"/>
    </location>
</feature>
<comment type="similarity">
    <text evidence="6 7">Belongs to the FliO/MopB family.</text>
</comment>
<evidence type="ECO:0000256" key="5">
    <source>
        <dbReference type="ARBA" id="ARBA00023143"/>
    </source>
</evidence>
<keyword evidence="1 7" id="KW-1003">Cell membrane</keyword>
<evidence type="ECO:0000256" key="7">
    <source>
        <dbReference type="RuleBase" id="RU362064"/>
    </source>
</evidence>
<dbReference type="NCBIfam" id="TIGR03500">
    <property type="entry name" value="FliO_TIGR"/>
    <property type="match status" value="1"/>
</dbReference>
<keyword evidence="10" id="KW-1185">Reference proteome</keyword>
<comment type="caution">
    <text evidence="9">The sequence shown here is derived from an EMBL/GenBank/DDBJ whole genome shotgun (WGS) entry which is preliminary data.</text>
</comment>
<evidence type="ECO:0000313" key="10">
    <source>
        <dbReference type="Proteomes" id="UP000276634"/>
    </source>
</evidence>
<sequence>MVRARILVLLALPLPATAAEAADPLAPQQLARILAGLVLVVLVIAATAWGLRRLGRVGLGGGGVLRVVAALPVGARERLLLVEVGGEQILIGVAPGRIQRLHTLAEPVAAPAPAAPGGFAARLREALGAREAGR</sequence>
<keyword evidence="8" id="KW-0732">Signal</keyword>
<evidence type="ECO:0000256" key="3">
    <source>
        <dbReference type="ARBA" id="ARBA00022989"/>
    </source>
</evidence>
<keyword evidence="2 7" id="KW-0812">Transmembrane</keyword>
<dbReference type="Proteomes" id="UP000276634">
    <property type="component" value="Unassembled WGS sequence"/>
</dbReference>
<evidence type="ECO:0000256" key="4">
    <source>
        <dbReference type="ARBA" id="ARBA00023136"/>
    </source>
</evidence>